<feature type="transmembrane region" description="Helical" evidence="1">
    <location>
        <begin position="141"/>
        <end position="161"/>
    </location>
</feature>
<dbReference type="AlphaFoldDB" id="A0A931PSR6"/>
<organism evidence="2 3">
    <name type="scientific">Fimbriimonas ginsengisoli</name>
    <dbReference type="NCBI Taxonomy" id="1005039"/>
    <lineage>
        <taxon>Bacteria</taxon>
        <taxon>Bacillati</taxon>
        <taxon>Armatimonadota</taxon>
        <taxon>Fimbriimonadia</taxon>
        <taxon>Fimbriimonadales</taxon>
        <taxon>Fimbriimonadaceae</taxon>
        <taxon>Fimbriimonas</taxon>
    </lineage>
</organism>
<accession>A0A931PSR6</accession>
<reference evidence="2" key="1">
    <citation type="submission" date="2020-07" db="EMBL/GenBank/DDBJ databases">
        <title>Huge and variable diversity of episymbiotic CPR bacteria and DPANN archaea in groundwater ecosystems.</title>
        <authorList>
            <person name="He C.Y."/>
            <person name="Keren R."/>
            <person name="Whittaker M."/>
            <person name="Farag I.F."/>
            <person name="Doudna J."/>
            <person name="Cate J.H.D."/>
            <person name="Banfield J.F."/>
        </authorList>
    </citation>
    <scope>NUCLEOTIDE SEQUENCE</scope>
    <source>
        <strain evidence="2">NC_groundwater_17_Pr7_B-0.1um_64_12</strain>
    </source>
</reference>
<name>A0A931PSR6_FIMGI</name>
<feature type="transmembrane region" description="Helical" evidence="1">
    <location>
        <begin position="230"/>
        <end position="251"/>
    </location>
</feature>
<keyword evidence="1" id="KW-0812">Transmembrane</keyword>
<evidence type="ECO:0000313" key="3">
    <source>
        <dbReference type="Proteomes" id="UP000727962"/>
    </source>
</evidence>
<protein>
    <submittedName>
        <fullName evidence="2">Uncharacterized protein</fullName>
    </submittedName>
</protein>
<feature type="transmembrane region" description="Helical" evidence="1">
    <location>
        <begin position="12"/>
        <end position="33"/>
    </location>
</feature>
<proteinExistence type="predicted"/>
<keyword evidence="1" id="KW-1133">Transmembrane helix</keyword>
<comment type="caution">
    <text evidence="2">The sequence shown here is derived from an EMBL/GenBank/DDBJ whole genome shotgun (WGS) entry which is preliminary data.</text>
</comment>
<feature type="transmembrane region" description="Helical" evidence="1">
    <location>
        <begin position="199"/>
        <end position="218"/>
    </location>
</feature>
<evidence type="ECO:0000256" key="1">
    <source>
        <dbReference type="SAM" id="Phobius"/>
    </source>
</evidence>
<sequence>MRWVSGLARDSAWLLATALVANSILALPVVHLWDGYITRVAASAFSYYMQFGEAPVSYEQLISSMSGPTASSLEADLEGLYQYFFEIRSDSRSMTKVVLHVPLHTITKAYDFRDGPPSKLRSDVFLAEAARTSPWRMAFDWIDWVFESIPFFISLGAWLLVDRLLGPERLREIEAERHEAALPMPEKGRPRPFKHLSKIAYFLRCFARGATLVFVLPIPRHIYGSSLDLILIAILVCASVGVLLGGSVLAWRTRFAGSGPGNAAPTGL</sequence>
<gene>
    <name evidence="2" type="ORF">HYR64_01225</name>
</gene>
<evidence type="ECO:0000313" key="2">
    <source>
        <dbReference type="EMBL" id="MBI1755713.1"/>
    </source>
</evidence>
<dbReference type="EMBL" id="JACOSL010000006">
    <property type="protein sequence ID" value="MBI1755713.1"/>
    <property type="molecule type" value="Genomic_DNA"/>
</dbReference>
<keyword evidence="1" id="KW-0472">Membrane</keyword>
<dbReference type="Proteomes" id="UP000727962">
    <property type="component" value="Unassembled WGS sequence"/>
</dbReference>